<protein>
    <submittedName>
        <fullName evidence="1">RidA family protein</fullName>
    </submittedName>
</protein>
<dbReference type="GO" id="GO:0019239">
    <property type="term" value="F:deaminase activity"/>
    <property type="evidence" value="ECO:0007669"/>
    <property type="project" value="TreeGrafter"/>
</dbReference>
<dbReference type="InterPro" id="IPR035959">
    <property type="entry name" value="RutC-like_sf"/>
</dbReference>
<name>A0A6M0RJF3_9CYAN</name>
<dbReference type="Gene3D" id="3.30.1330.40">
    <property type="entry name" value="RutC-like"/>
    <property type="match status" value="1"/>
</dbReference>
<proteinExistence type="predicted"/>
<reference evidence="1 2" key="1">
    <citation type="journal article" date="2020" name="Microb. Ecol.">
        <title>Ecogenomics of the Marine Benthic Filamentous Cyanobacterium Adonisia.</title>
        <authorList>
            <person name="Walter J.M."/>
            <person name="Coutinho F.H."/>
            <person name="Leomil L."/>
            <person name="Hargreaves P.I."/>
            <person name="Campeao M.E."/>
            <person name="Vieira V.V."/>
            <person name="Silva B.S."/>
            <person name="Fistarol G.O."/>
            <person name="Salomon P.S."/>
            <person name="Sawabe T."/>
            <person name="Mino S."/>
            <person name="Hosokawa M."/>
            <person name="Miyashita H."/>
            <person name="Maruyama F."/>
            <person name="van Verk M.C."/>
            <person name="Dutilh B.E."/>
            <person name="Thompson C.C."/>
            <person name="Thompson F.L."/>
        </authorList>
    </citation>
    <scope>NUCLEOTIDE SEQUENCE [LARGE SCALE GENOMIC DNA]</scope>
    <source>
        <strain evidence="1 2">CCMR0081</strain>
    </source>
</reference>
<dbReference type="RefSeq" id="WP_163669346.1">
    <property type="nucleotide sequence ID" value="NZ_QXHD01000004.1"/>
</dbReference>
<dbReference type="AlphaFoldDB" id="A0A6M0RJF3"/>
<dbReference type="Pfam" id="PF01042">
    <property type="entry name" value="Ribonuc_L-PSP"/>
    <property type="match status" value="1"/>
</dbReference>
<keyword evidence="2" id="KW-1185">Reference proteome</keyword>
<dbReference type="GO" id="GO:0005829">
    <property type="term" value="C:cytosol"/>
    <property type="evidence" value="ECO:0007669"/>
    <property type="project" value="TreeGrafter"/>
</dbReference>
<dbReference type="InterPro" id="IPR006175">
    <property type="entry name" value="YjgF/YER057c/UK114"/>
</dbReference>
<dbReference type="SUPFAM" id="SSF55298">
    <property type="entry name" value="YjgF-like"/>
    <property type="match status" value="1"/>
</dbReference>
<gene>
    <name evidence="1" type="ORF">DXZ20_11760</name>
</gene>
<dbReference type="EMBL" id="QXHD01000004">
    <property type="protein sequence ID" value="NEZ56334.1"/>
    <property type="molecule type" value="Genomic_DNA"/>
</dbReference>
<accession>A0A6M0RJF3</accession>
<organism evidence="1 2">
    <name type="scientific">Adonisia turfae CCMR0081</name>
    <dbReference type="NCBI Taxonomy" id="2292702"/>
    <lineage>
        <taxon>Bacteria</taxon>
        <taxon>Bacillati</taxon>
        <taxon>Cyanobacteriota</taxon>
        <taxon>Adonisia</taxon>
        <taxon>Adonisia turfae</taxon>
    </lineage>
</organism>
<dbReference type="InterPro" id="IPR038743">
    <property type="entry name" value="YjgH-like"/>
</dbReference>
<comment type="caution">
    <text evidence="1">The sequence shown here is derived from an EMBL/GenBank/DDBJ whole genome shotgun (WGS) entry which is preliminary data.</text>
</comment>
<sequence>MKKPIIPKEFSHYYNDWHFAPAVKIDKFVFFSGATGTRPDRSISSDPEAQFREAFETVLLYLTEATLSFDDVVEMTTYHVSLRKYFDTFTKVKDEYVKDPYPAWSAIGVSELITEGALVEIRVIAYRS</sequence>
<dbReference type="PANTHER" id="PTHR11803:SF44">
    <property type="entry name" value="RUTC FAMILY PROTEIN YJGH"/>
    <property type="match status" value="1"/>
</dbReference>
<dbReference type="PANTHER" id="PTHR11803">
    <property type="entry name" value="2-IMINOBUTANOATE/2-IMINOPROPANOATE DEAMINASE RIDA"/>
    <property type="match status" value="1"/>
</dbReference>
<dbReference type="CDD" id="cd02198">
    <property type="entry name" value="YjgH_like"/>
    <property type="match status" value="1"/>
</dbReference>
<evidence type="ECO:0000313" key="2">
    <source>
        <dbReference type="Proteomes" id="UP000481033"/>
    </source>
</evidence>
<evidence type="ECO:0000313" key="1">
    <source>
        <dbReference type="EMBL" id="NEZ56334.1"/>
    </source>
</evidence>
<dbReference type="Proteomes" id="UP000481033">
    <property type="component" value="Unassembled WGS sequence"/>
</dbReference>